<dbReference type="PATRIC" id="fig|1423769.4.peg.1198"/>
<evidence type="ECO:0000313" key="1">
    <source>
        <dbReference type="EMBL" id="KRL44530.1"/>
    </source>
</evidence>
<keyword evidence="2" id="KW-1185">Reference proteome</keyword>
<sequence>MNFDQPQLLAFWLQQGAQQVFELTPIAEALDFTFTAAFSLPVAPPETPRYFALVSTGITKEAARFQLTTSLGHSTPQPETGIITLDTTLHVDLNRDYRWLELALIYNIEPLDQEHLLPAFFTTTIGIKEASNNG</sequence>
<reference evidence="1 2" key="1">
    <citation type="journal article" date="2015" name="Genome Announc.">
        <title>Expanding the biotechnology potential of lactobacilli through comparative genomics of 213 strains and associated genera.</title>
        <authorList>
            <person name="Sun Z."/>
            <person name="Harris H.M."/>
            <person name="McCann A."/>
            <person name="Guo C."/>
            <person name="Argimon S."/>
            <person name="Zhang W."/>
            <person name="Yang X."/>
            <person name="Jeffery I.B."/>
            <person name="Cooney J.C."/>
            <person name="Kagawa T.F."/>
            <person name="Liu W."/>
            <person name="Song Y."/>
            <person name="Salvetti E."/>
            <person name="Wrobel A."/>
            <person name="Rasinkangas P."/>
            <person name="Parkhill J."/>
            <person name="Rea M.C."/>
            <person name="O'Sullivan O."/>
            <person name="Ritari J."/>
            <person name="Douillard F.P."/>
            <person name="Paul Ross R."/>
            <person name="Yang R."/>
            <person name="Briner A.E."/>
            <person name="Felis G.E."/>
            <person name="de Vos W.M."/>
            <person name="Barrangou R."/>
            <person name="Klaenhammer T.R."/>
            <person name="Caufield P.W."/>
            <person name="Cui Y."/>
            <person name="Zhang H."/>
            <person name="O'Toole P.W."/>
        </authorList>
    </citation>
    <scope>NUCLEOTIDE SEQUENCE [LARGE SCALE GENOMIC DNA]</scope>
    <source>
        <strain evidence="1 2">DSM 13343</strain>
    </source>
</reference>
<dbReference type="AlphaFoldDB" id="A0A0R1QR36"/>
<proteinExistence type="predicted"/>
<evidence type="ECO:0000313" key="2">
    <source>
        <dbReference type="Proteomes" id="UP000051790"/>
    </source>
</evidence>
<protein>
    <submittedName>
        <fullName evidence="1">Uncharacterized protein</fullName>
    </submittedName>
</protein>
<dbReference type="EMBL" id="AZEU01000151">
    <property type="protein sequence ID" value="KRL44530.1"/>
    <property type="molecule type" value="Genomic_DNA"/>
</dbReference>
<accession>A0A0R1QR36</accession>
<comment type="caution">
    <text evidence="1">The sequence shown here is derived from an EMBL/GenBank/DDBJ whole genome shotgun (WGS) entry which is preliminary data.</text>
</comment>
<dbReference type="RefSeq" id="WP_054714671.1">
    <property type="nucleotide sequence ID" value="NZ_AZEU01000151.1"/>
</dbReference>
<dbReference type="Proteomes" id="UP000051790">
    <property type="component" value="Unassembled WGS sequence"/>
</dbReference>
<name>A0A0R1QR36_9LACO</name>
<gene>
    <name evidence="1" type="ORF">FD01_GL001108</name>
</gene>
<organism evidence="1 2">
    <name type="scientific">Lacticaseibacillus manihotivorans DSM 13343 = JCM 12514</name>
    <dbReference type="NCBI Taxonomy" id="1423769"/>
    <lineage>
        <taxon>Bacteria</taxon>
        <taxon>Bacillati</taxon>
        <taxon>Bacillota</taxon>
        <taxon>Bacilli</taxon>
        <taxon>Lactobacillales</taxon>
        <taxon>Lactobacillaceae</taxon>
        <taxon>Lacticaseibacillus</taxon>
    </lineage>
</organism>